<gene>
    <name evidence="6" type="ORF">K1W69_16185</name>
</gene>
<dbReference type="RefSeq" id="WP_220229471.1">
    <property type="nucleotide sequence ID" value="NZ_JAICBX010000003.1"/>
</dbReference>
<evidence type="ECO:0000256" key="1">
    <source>
        <dbReference type="ARBA" id="ARBA00023015"/>
    </source>
</evidence>
<organism evidence="6 7">
    <name type="scientific">Flavimaribacter sediminis</name>
    <dbReference type="NCBI Taxonomy" id="2865987"/>
    <lineage>
        <taxon>Bacteria</taxon>
        <taxon>Pseudomonadati</taxon>
        <taxon>Pseudomonadota</taxon>
        <taxon>Alphaproteobacteria</taxon>
        <taxon>Hyphomicrobiales</taxon>
        <taxon>Rhizobiaceae</taxon>
        <taxon>Flavimaribacter</taxon>
    </lineage>
</organism>
<keyword evidence="7" id="KW-1185">Reference proteome</keyword>
<dbReference type="GO" id="GO:0003700">
    <property type="term" value="F:DNA-binding transcription factor activity"/>
    <property type="evidence" value="ECO:0007669"/>
    <property type="project" value="InterPro"/>
</dbReference>
<dbReference type="InterPro" id="IPR008920">
    <property type="entry name" value="TF_FadR/GntR_C"/>
</dbReference>
<evidence type="ECO:0000313" key="6">
    <source>
        <dbReference type="EMBL" id="MBW8638737.1"/>
    </source>
</evidence>
<dbReference type="Proteomes" id="UP001196509">
    <property type="component" value="Unassembled WGS sequence"/>
</dbReference>
<dbReference type="SMART" id="SM00345">
    <property type="entry name" value="HTH_GNTR"/>
    <property type="match status" value="1"/>
</dbReference>
<dbReference type="Pfam" id="PF00392">
    <property type="entry name" value="GntR"/>
    <property type="match status" value="1"/>
</dbReference>
<dbReference type="SUPFAM" id="SSF46785">
    <property type="entry name" value="Winged helix' DNA-binding domain"/>
    <property type="match status" value="1"/>
</dbReference>
<dbReference type="Pfam" id="PF07729">
    <property type="entry name" value="FCD"/>
    <property type="match status" value="1"/>
</dbReference>
<dbReference type="AlphaFoldDB" id="A0AAE3D245"/>
<comment type="caution">
    <text evidence="6">The sequence shown here is derived from an EMBL/GenBank/DDBJ whole genome shotgun (WGS) entry which is preliminary data.</text>
</comment>
<proteinExistence type="predicted"/>
<dbReference type="InterPro" id="IPR036390">
    <property type="entry name" value="WH_DNA-bd_sf"/>
</dbReference>
<dbReference type="SUPFAM" id="SSF48008">
    <property type="entry name" value="GntR ligand-binding domain-like"/>
    <property type="match status" value="1"/>
</dbReference>
<evidence type="ECO:0000259" key="5">
    <source>
        <dbReference type="PROSITE" id="PS50949"/>
    </source>
</evidence>
<keyword evidence="2" id="KW-0238">DNA-binding</keyword>
<dbReference type="Gene3D" id="1.20.120.530">
    <property type="entry name" value="GntR ligand-binding domain-like"/>
    <property type="match status" value="1"/>
</dbReference>
<keyword evidence="3" id="KW-0804">Transcription</keyword>
<dbReference type="GO" id="GO:0003677">
    <property type="term" value="F:DNA binding"/>
    <property type="evidence" value="ECO:0007669"/>
    <property type="project" value="UniProtKB-KW"/>
</dbReference>
<feature type="domain" description="HTH gntR-type" evidence="5">
    <location>
        <begin position="29"/>
        <end position="96"/>
    </location>
</feature>
<name>A0AAE3D245_9HYPH</name>
<dbReference type="SMART" id="SM00895">
    <property type="entry name" value="FCD"/>
    <property type="match status" value="1"/>
</dbReference>
<keyword evidence="1" id="KW-0805">Transcription regulation</keyword>
<reference evidence="6" key="1">
    <citation type="submission" date="2021-08" db="EMBL/GenBank/DDBJ databases">
        <title>Hoeflea bacterium WL0058 sp. nov., isolated from the sediment.</title>
        <authorList>
            <person name="Wang L."/>
            <person name="Zhang D."/>
        </authorList>
    </citation>
    <scope>NUCLEOTIDE SEQUENCE</scope>
    <source>
        <strain evidence="6">WL0058</strain>
    </source>
</reference>
<evidence type="ECO:0000313" key="7">
    <source>
        <dbReference type="Proteomes" id="UP001196509"/>
    </source>
</evidence>
<dbReference type="PROSITE" id="PS50949">
    <property type="entry name" value="HTH_GNTR"/>
    <property type="match status" value="1"/>
</dbReference>
<dbReference type="PANTHER" id="PTHR43537">
    <property type="entry name" value="TRANSCRIPTIONAL REGULATOR, GNTR FAMILY"/>
    <property type="match status" value="1"/>
</dbReference>
<evidence type="ECO:0000256" key="3">
    <source>
        <dbReference type="ARBA" id="ARBA00023163"/>
    </source>
</evidence>
<dbReference type="InterPro" id="IPR036388">
    <property type="entry name" value="WH-like_DNA-bd_sf"/>
</dbReference>
<sequence length="233" mass="26419">MAEMVKAKRRGRTKLQAPGLEPVDPTAEESVEKQVYRRIRHGLMTGLIAPESTMTGRSLAEKLQVSVQPVRDALKRLEADGILEGRSKSGFYLRPMTGEKYWEITEIRVRLEGLAGRQAAGKVDAATIEKLHEINTRMRSDTAEGFYLKQNFDFHFLIYSRSEMPALLAIIENLWARIGPILNYHPHDFNHQETLRKHNAIIEALERHDGEATEKAIAYDLVTAAELIVESLD</sequence>
<evidence type="ECO:0000256" key="2">
    <source>
        <dbReference type="ARBA" id="ARBA00023125"/>
    </source>
</evidence>
<accession>A0AAE3D245</accession>
<dbReference type="PANTHER" id="PTHR43537:SF39">
    <property type="entry name" value="HTH-TYPE TRANSCRIPTIONAL REGULATOR MCBR"/>
    <property type="match status" value="1"/>
</dbReference>
<protein>
    <submittedName>
        <fullName evidence="6">GntR family transcriptional regulator</fullName>
    </submittedName>
</protein>
<dbReference type="InterPro" id="IPR011711">
    <property type="entry name" value="GntR_C"/>
</dbReference>
<feature type="region of interest" description="Disordered" evidence="4">
    <location>
        <begin position="1"/>
        <end position="28"/>
    </location>
</feature>
<dbReference type="EMBL" id="JAICBX010000003">
    <property type="protein sequence ID" value="MBW8638737.1"/>
    <property type="molecule type" value="Genomic_DNA"/>
</dbReference>
<evidence type="ECO:0000256" key="4">
    <source>
        <dbReference type="SAM" id="MobiDB-lite"/>
    </source>
</evidence>
<dbReference type="InterPro" id="IPR000524">
    <property type="entry name" value="Tscrpt_reg_HTH_GntR"/>
</dbReference>
<dbReference type="Gene3D" id="1.10.10.10">
    <property type="entry name" value="Winged helix-like DNA-binding domain superfamily/Winged helix DNA-binding domain"/>
    <property type="match status" value="1"/>
</dbReference>